<keyword evidence="11" id="KW-1185">Reference proteome</keyword>
<keyword evidence="4 9" id="KW-0812">Transmembrane</keyword>
<dbReference type="PANTHER" id="PTHR13116:SF5">
    <property type="entry name" value="ER MEMBRANE PROTEIN COMPLEX SUBUNIT 3"/>
    <property type="match status" value="1"/>
</dbReference>
<dbReference type="InterPro" id="IPR002809">
    <property type="entry name" value="EMC3/TMCO1"/>
</dbReference>
<evidence type="ECO:0000313" key="11">
    <source>
        <dbReference type="Proteomes" id="UP000677054"/>
    </source>
</evidence>
<organism evidence="10">
    <name type="scientific">Darwinula stevensoni</name>
    <dbReference type="NCBI Taxonomy" id="69355"/>
    <lineage>
        <taxon>Eukaryota</taxon>
        <taxon>Metazoa</taxon>
        <taxon>Ecdysozoa</taxon>
        <taxon>Arthropoda</taxon>
        <taxon>Crustacea</taxon>
        <taxon>Oligostraca</taxon>
        <taxon>Ostracoda</taxon>
        <taxon>Podocopa</taxon>
        <taxon>Podocopida</taxon>
        <taxon>Darwinulocopina</taxon>
        <taxon>Darwinuloidea</taxon>
        <taxon>Darwinulidae</taxon>
        <taxon>Darwinula</taxon>
    </lineage>
</organism>
<gene>
    <name evidence="10" type="ORF">DSTB1V02_LOCUS7048</name>
</gene>
<name>A0A7R8XC95_9CRUS</name>
<comment type="similarity">
    <text evidence="2 7">Belongs to the EMC3 family.</text>
</comment>
<feature type="transmembrane region" description="Helical" evidence="9">
    <location>
        <begin position="12"/>
        <end position="32"/>
    </location>
</feature>
<dbReference type="GO" id="GO:0072546">
    <property type="term" value="C:EMC complex"/>
    <property type="evidence" value="ECO:0007669"/>
    <property type="project" value="TreeGrafter"/>
</dbReference>
<feature type="transmembrane region" description="Helical" evidence="9">
    <location>
        <begin position="113"/>
        <end position="134"/>
    </location>
</feature>
<feature type="compositionally biased region" description="Polar residues" evidence="8">
    <location>
        <begin position="242"/>
        <end position="263"/>
    </location>
</feature>
<dbReference type="EMBL" id="CAJPEV010001381">
    <property type="protein sequence ID" value="CAG0892333.1"/>
    <property type="molecule type" value="Genomic_DNA"/>
</dbReference>
<sequence length="263" mass="29880">MAELLLDADIRLWVFLPIVIITFLVGIIRHYVAVLLSSQKKVELLQVQDSQALLRSRLLRENGRFLPRNSFLMRRQFFNNEETGYFKTQKRQGAAGNPMTDPNMMTEMLKGNITNVLPMIVIGGWINWTFSGFVTTKVPFPLTLRFKPMLQRSIDLMSLDASWVSSASWYFLNVFGLRSIYALVLGENNSADQTKMMQEQMTGSAMVPPDPKAAFKAEWEALEVCDHNWALKNVESDLLGSGKTSHPEPNSSEAIYYQSKTES</sequence>
<evidence type="ECO:0000313" key="10">
    <source>
        <dbReference type="EMBL" id="CAD7247214.1"/>
    </source>
</evidence>
<evidence type="ECO:0000256" key="5">
    <source>
        <dbReference type="ARBA" id="ARBA00022989"/>
    </source>
</evidence>
<dbReference type="OrthoDB" id="6745403at2759"/>
<proteinExistence type="inferred from homology"/>
<reference evidence="10" key="1">
    <citation type="submission" date="2020-11" db="EMBL/GenBank/DDBJ databases">
        <authorList>
            <person name="Tran Van P."/>
        </authorList>
    </citation>
    <scope>NUCLEOTIDE SEQUENCE</scope>
</reference>
<dbReference type="Proteomes" id="UP000677054">
    <property type="component" value="Unassembled WGS sequence"/>
</dbReference>
<feature type="region of interest" description="Disordered" evidence="8">
    <location>
        <begin position="239"/>
        <end position="263"/>
    </location>
</feature>
<evidence type="ECO:0000256" key="2">
    <source>
        <dbReference type="ARBA" id="ARBA00005376"/>
    </source>
</evidence>
<evidence type="ECO:0000256" key="6">
    <source>
        <dbReference type="ARBA" id="ARBA00023136"/>
    </source>
</evidence>
<evidence type="ECO:0000256" key="1">
    <source>
        <dbReference type="ARBA" id="ARBA00004141"/>
    </source>
</evidence>
<evidence type="ECO:0000256" key="4">
    <source>
        <dbReference type="ARBA" id="ARBA00022692"/>
    </source>
</evidence>
<dbReference type="EMBL" id="LR900898">
    <property type="protein sequence ID" value="CAD7247214.1"/>
    <property type="molecule type" value="Genomic_DNA"/>
</dbReference>
<comment type="subcellular location">
    <subcellularLocation>
        <location evidence="1">Membrane</location>
        <topology evidence="1">Multi-pass membrane protein</topology>
    </subcellularLocation>
</comment>
<evidence type="ECO:0000256" key="8">
    <source>
        <dbReference type="SAM" id="MobiDB-lite"/>
    </source>
</evidence>
<protein>
    <recommendedName>
        <fullName evidence="3 7">ER membrane protein complex subunit 3</fullName>
    </recommendedName>
</protein>
<dbReference type="PANTHER" id="PTHR13116">
    <property type="entry name" value="ER MEMBRANE PROTEIN COMPLEX SUBUNIT 3"/>
    <property type="match status" value="1"/>
</dbReference>
<dbReference type="Pfam" id="PF01956">
    <property type="entry name" value="EMC3_TMCO1"/>
    <property type="match status" value="1"/>
</dbReference>
<evidence type="ECO:0000256" key="9">
    <source>
        <dbReference type="SAM" id="Phobius"/>
    </source>
</evidence>
<dbReference type="GO" id="GO:0034975">
    <property type="term" value="P:protein folding in endoplasmic reticulum"/>
    <property type="evidence" value="ECO:0007669"/>
    <property type="project" value="TreeGrafter"/>
</dbReference>
<keyword evidence="5 9" id="KW-1133">Transmembrane helix</keyword>
<dbReference type="AlphaFoldDB" id="A0A7R8XC95"/>
<keyword evidence="6 9" id="KW-0472">Membrane</keyword>
<evidence type="ECO:0000256" key="7">
    <source>
        <dbReference type="PIRNR" id="PIRNR010045"/>
    </source>
</evidence>
<dbReference type="InterPro" id="IPR008568">
    <property type="entry name" value="EMC3"/>
</dbReference>
<evidence type="ECO:0000256" key="3">
    <source>
        <dbReference type="ARBA" id="ARBA00020822"/>
    </source>
</evidence>
<accession>A0A7R8XC95</accession>
<dbReference type="PIRSF" id="PIRSF010045">
    <property type="entry name" value="DUF850_TM_euk"/>
    <property type="match status" value="1"/>
</dbReference>
<dbReference type="SMART" id="SM01415">
    <property type="entry name" value="DUF106"/>
    <property type="match status" value="1"/>
</dbReference>
<feature type="transmembrane region" description="Helical" evidence="9">
    <location>
        <begin position="167"/>
        <end position="186"/>
    </location>
</feature>